<gene>
    <name evidence="2" type="ordered locus">Desde_1985</name>
</gene>
<proteinExistence type="predicted"/>
<feature type="transmembrane region" description="Helical" evidence="1">
    <location>
        <begin position="196"/>
        <end position="214"/>
    </location>
</feature>
<dbReference type="OrthoDB" id="2448479at2"/>
<keyword evidence="1" id="KW-1133">Transmembrane helix</keyword>
<dbReference type="Proteomes" id="UP000006053">
    <property type="component" value="Chromosome"/>
</dbReference>
<keyword evidence="1" id="KW-0812">Transmembrane</keyword>
<feature type="transmembrane region" description="Helical" evidence="1">
    <location>
        <begin position="21"/>
        <end position="44"/>
    </location>
</feature>
<dbReference type="Pfam" id="PF05975">
    <property type="entry name" value="EcsB"/>
    <property type="match status" value="1"/>
</dbReference>
<feature type="transmembrane region" description="Helical" evidence="1">
    <location>
        <begin position="315"/>
        <end position="334"/>
    </location>
</feature>
<keyword evidence="1" id="KW-0472">Membrane</keyword>
<dbReference type="RefSeq" id="WP_014793859.1">
    <property type="nucleotide sequence ID" value="NC_018017.1"/>
</dbReference>
<dbReference type="InterPro" id="IPR010288">
    <property type="entry name" value="EcsB_ABC"/>
</dbReference>
<feature type="transmembrane region" description="Helical" evidence="1">
    <location>
        <begin position="168"/>
        <end position="190"/>
    </location>
</feature>
<dbReference type="EMBL" id="CP003348">
    <property type="protein sequence ID" value="AFM00372.1"/>
    <property type="molecule type" value="Genomic_DNA"/>
</dbReference>
<accession>I4A8T7</accession>
<protein>
    <submittedName>
        <fullName evidence="2">Putative ABC-type exoprotein transport system, permease component</fullName>
    </submittedName>
</protein>
<name>I4A8T7_DESDJ</name>
<sequence length="414" mass="48023">MNNVHRLFGHRLLADWKFQYSIWKLVVDWIVALYIVIPGLALFLDTYVGWWQEPPSLFFVLPLTLLLPVAVIFSWSGTLRIFVEEADQIFLFQHQSWLKGIAAYSILLQICFSLFATALLAFLAAPFLLMIHQVDLPGFLWFFLLVFICRVDAGLLKQCLQHRFEGWRYSLAQVPIIGFFAAILWAAVGSIGSRQFYPWLTFILLLMLILLFVYRLSMKATLLKDISLAQTEKMKFANVLLKYTGTYTKKQIRLNKHPWLFRNSGRLFKTRTADRILTEIGLKGFLRHRSNMLFYLQVVGMYGAFLTILPPLWQWIFWGGAIFFLASLGKLHWLEWVNSPFVSLFVLDGELKQKARGRFLFFFICPGLIFLGLVVTFLTQQWLLGIVLLPVGIFLSKFTVNSLIFKVNNSKLHP</sequence>
<feature type="transmembrane region" description="Helical" evidence="1">
    <location>
        <begin position="138"/>
        <end position="156"/>
    </location>
</feature>
<evidence type="ECO:0000313" key="3">
    <source>
        <dbReference type="Proteomes" id="UP000006053"/>
    </source>
</evidence>
<dbReference type="KEGG" id="ddh:Desde_1985"/>
<dbReference type="HOGENOM" id="CLU_054032_1_0_9"/>
<feature type="transmembrane region" description="Helical" evidence="1">
    <location>
        <begin position="384"/>
        <end position="405"/>
    </location>
</feature>
<feature type="transmembrane region" description="Helical" evidence="1">
    <location>
        <begin position="104"/>
        <end position="132"/>
    </location>
</feature>
<reference evidence="3" key="1">
    <citation type="submission" date="2012-06" db="EMBL/GenBank/DDBJ databases">
        <title>Complete sequence of Desulfitobacterium dehalogenans ATCC 51507.</title>
        <authorList>
            <person name="Lucas S."/>
            <person name="Han J."/>
            <person name="Lapidus A."/>
            <person name="Cheng J.-F."/>
            <person name="Goodwin L."/>
            <person name="Pitluck S."/>
            <person name="Peters L."/>
            <person name="Ovchinnikova G."/>
            <person name="Teshima H."/>
            <person name="Detter J.C."/>
            <person name="Han C."/>
            <person name="Tapia R."/>
            <person name="Land M."/>
            <person name="Hauser L."/>
            <person name="Kyrpides N."/>
            <person name="Ivanova N."/>
            <person name="Pagani I."/>
            <person name="Kruse T."/>
            <person name="de Vos W.M."/>
            <person name="Smidt H."/>
            <person name="Woyke T."/>
        </authorList>
    </citation>
    <scope>NUCLEOTIDE SEQUENCE [LARGE SCALE GENOMIC DNA]</scope>
    <source>
        <strain evidence="3">ATCC 51507 / DSM 9161 / JW/IU-DC1</strain>
    </source>
</reference>
<dbReference type="STRING" id="756499.Desde_1985"/>
<feature type="transmembrane region" description="Helical" evidence="1">
    <location>
        <begin position="359"/>
        <end position="378"/>
    </location>
</feature>
<keyword evidence="3" id="KW-1185">Reference proteome</keyword>
<dbReference type="eggNOG" id="COG4473">
    <property type="taxonomic scope" value="Bacteria"/>
</dbReference>
<organism evidence="2 3">
    <name type="scientific">Desulfitobacterium dehalogenans (strain ATCC 51507 / DSM 9161 / JW/IU-DC1)</name>
    <dbReference type="NCBI Taxonomy" id="756499"/>
    <lineage>
        <taxon>Bacteria</taxon>
        <taxon>Bacillati</taxon>
        <taxon>Bacillota</taxon>
        <taxon>Clostridia</taxon>
        <taxon>Eubacteriales</taxon>
        <taxon>Desulfitobacteriaceae</taxon>
        <taxon>Desulfitobacterium</taxon>
    </lineage>
</organism>
<feature type="transmembrane region" description="Helical" evidence="1">
    <location>
        <begin position="292"/>
        <end position="309"/>
    </location>
</feature>
<evidence type="ECO:0000256" key="1">
    <source>
        <dbReference type="SAM" id="Phobius"/>
    </source>
</evidence>
<reference evidence="2 3" key="2">
    <citation type="journal article" date="2015" name="J. Bacteriol.">
        <title>Genomic, proteomic, and biochemical analysis of the organohalide respiratory pathway in Desulfitobacterium dehalogenans.</title>
        <authorList>
            <person name="Kruse T."/>
            <person name="van de Pas B.A."/>
            <person name="Atteia A."/>
            <person name="Krab K."/>
            <person name="Hagen W.R."/>
            <person name="Goodwin L."/>
            <person name="Chain P."/>
            <person name="Boeren S."/>
            <person name="Maphosa F."/>
            <person name="Schraa G."/>
            <person name="de Vos W.M."/>
            <person name="van der Oost J."/>
            <person name="Smidt H."/>
            <person name="Stams A.J."/>
        </authorList>
    </citation>
    <scope>NUCLEOTIDE SEQUENCE [LARGE SCALE GENOMIC DNA]</scope>
    <source>
        <strain evidence="3">ATCC 51507 / DSM 9161 / JW/IU-DC1</strain>
    </source>
</reference>
<dbReference type="GO" id="GO:0016020">
    <property type="term" value="C:membrane"/>
    <property type="evidence" value="ECO:0007669"/>
    <property type="project" value="InterPro"/>
</dbReference>
<feature type="transmembrane region" description="Helical" evidence="1">
    <location>
        <begin position="56"/>
        <end position="83"/>
    </location>
</feature>
<evidence type="ECO:0000313" key="2">
    <source>
        <dbReference type="EMBL" id="AFM00372.1"/>
    </source>
</evidence>
<dbReference type="AlphaFoldDB" id="I4A8T7"/>